<name>A0A6G0WPH8_9STRA</name>
<keyword evidence="2" id="KW-1133">Transmembrane helix</keyword>
<keyword evidence="5" id="KW-1185">Reference proteome</keyword>
<accession>A0A6G0WPH8</accession>
<evidence type="ECO:0008006" key="6">
    <source>
        <dbReference type="Google" id="ProtNLM"/>
    </source>
</evidence>
<dbReference type="GO" id="GO:0070004">
    <property type="term" value="F:cysteine-type exopeptidase activity"/>
    <property type="evidence" value="ECO:0007669"/>
    <property type="project" value="InterPro"/>
</dbReference>
<evidence type="ECO:0000256" key="3">
    <source>
        <dbReference type="SAM" id="SignalP"/>
    </source>
</evidence>
<dbReference type="GO" id="GO:0006508">
    <property type="term" value="P:proteolysis"/>
    <property type="evidence" value="ECO:0007669"/>
    <property type="project" value="InterPro"/>
</dbReference>
<comment type="similarity">
    <text evidence="1">Belongs to the peptidase C69 family. Secernin subfamily.</text>
</comment>
<dbReference type="PANTHER" id="PTHR12994:SF17">
    <property type="entry name" value="LD30995P"/>
    <property type="match status" value="1"/>
</dbReference>
<dbReference type="PANTHER" id="PTHR12994">
    <property type="entry name" value="SECERNIN"/>
    <property type="match status" value="1"/>
</dbReference>
<evidence type="ECO:0000313" key="4">
    <source>
        <dbReference type="EMBL" id="KAF0729253.1"/>
    </source>
</evidence>
<dbReference type="VEuPathDB" id="FungiDB:AeMF1_015001"/>
<protein>
    <recommendedName>
        <fullName evidence="6">Peptidase</fullName>
    </recommendedName>
</protein>
<gene>
    <name evidence="4" type="ORF">Ae201684_013003</name>
</gene>
<comment type="caution">
    <text evidence="4">The sequence shown here is derived from an EMBL/GenBank/DDBJ whole genome shotgun (WGS) entry which is preliminary data.</text>
</comment>
<evidence type="ECO:0000256" key="1">
    <source>
        <dbReference type="ARBA" id="ARBA00005705"/>
    </source>
</evidence>
<keyword evidence="2" id="KW-0472">Membrane</keyword>
<feature type="signal peptide" evidence="3">
    <location>
        <begin position="1"/>
        <end position="17"/>
    </location>
</feature>
<dbReference type="EMBL" id="VJMJ01000166">
    <property type="protein sequence ID" value="KAF0729253.1"/>
    <property type="molecule type" value="Genomic_DNA"/>
</dbReference>
<keyword evidence="3" id="KW-0732">Signal</keyword>
<feature type="transmembrane region" description="Helical" evidence="2">
    <location>
        <begin position="590"/>
        <end position="612"/>
    </location>
</feature>
<organism evidence="4 5">
    <name type="scientific">Aphanomyces euteiches</name>
    <dbReference type="NCBI Taxonomy" id="100861"/>
    <lineage>
        <taxon>Eukaryota</taxon>
        <taxon>Sar</taxon>
        <taxon>Stramenopiles</taxon>
        <taxon>Oomycota</taxon>
        <taxon>Saprolegniomycetes</taxon>
        <taxon>Saprolegniales</taxon>
        <taxon>Verrucalvaceae</taxon>
        <taxon>Aphanomyces</taxon>
    </lineage>
</organism>
<dbReference type="InterPro" id="IPR005322">
    <property type="entry name" value="Peptidase_C69"/>
</dbReference>
<dbReference type="Proteomes" id="UP000481153">
    <property type="component" value="Unassembled WGS sequence"/>
</dbReference>
<dbReference type="AlphaFoldDB" id="A0A6G0WPH8"/>
<evidence type="ECO:0000256" key="2">
    <source>
        <dbReference type="SAM" id="Phobius"/>
    </source>
</evidence>
<feature type="chain" id="PRO_5026228862" description="Peptidase" evidence="3">
    <location>
        <begin position="18"/>
        <end position="623"/>
    </location>
</feature>
<dbReference type="GO" id="GO:0016805">
    <property type="term" value="F:dipeptidase activity"/>
    <property type="evidence" value="ECO:0007669"/>
    <property type="project" value="InterPro"/>
</dbReference>
<dbReference type="Pfam" id="PF03577">
    <property type="entry name" value="Peptidase_C69"/>
    <property type="match status" value="1"/>
</dbReference>
<keyword evidence="2" id="KW-0812">Transmembrane</keyword>
<sequence>MGRLMWIFSAFLAGIEACTVIGVTNKATQDGSSLLAHTDDAGGGAADIRLVNVPAADHAPGSMRAVYNFAGGYPRLTSKDRGPLYVPVGDQTLQEPLGYIPQVQHTYAYFDQDYGMMNEVQLSIAESTCSAKTVGWAKDVPYGFNLFGIAELSKVALERCDCARCAVKTMGDLAVEYGFYSEDSGDPHSPGYMDSAEALAISDKYGEMWVFHVMTGPHNASAVWAAQRVPDGHVTAIANAFTIREMNLTDTDSFLASANVVSFAEEMGWHTPGTSFDFAKVYAWDDLSVVAGRILPLYAGRRIWRIFDSFAPSLELDSRLGFQVNQVTYPFSVPVDAPVTLPRLFDLLGDHYEGTPYDMTKGLGAGPFRAPIRYDGPFYDVEGGWERPIAMFRTMFSFVLQIQPPSKSLPDHLSGTVWYAQDSPHGSVFVPFSCGQTKLPTSYVTGNQSVFNTESAWWAFNFVNQWSMLRWNVINAEVRSVMVEMQASALKVHDKWIQDQLNATDLEAHANAFASNVVAAWWRLAWSLIGKYSSGYITTGEAPSEMKTPGYPREWLKKTEFAGWPGDTYKDPSGVHQAMHFRNKTTRSNAVAIIGFIVLGALLAVGTHGIVYRQRHQGYTRLA</sequence>
<evidence type="ECO:0000313" key="5">
    <source>
        <dbReference type="Proteomes" id="UP000481153"/>
    </source>
</evidence>
<reference evidence="4 5" key="1">
    <citation type="submission" date="2019-07" db="EMBL/GenBank/DDBJ databases">
        <title>Genomics analysis of Aphanomyces spp. identifies a new class of oomycete effector associated with host adaptation.</title>
        <authorList>
            <person name="Gaulin E."/>
        </authorList>
    </citation>
    <scope>NUCLEOTIDE SEQUENCE [LARGE SCALE GENOMIC DNA]</scope>
    <source>
        <strain evidence="4 5">ATCC 201684</strain>
    </source>
</reference>
<proteinExistence type="inferred from homology"/>